<gene>
    <name evidence="7" type="ORF">PFICI_12521</name>
</gene>
<dbReference type="InterPro" id="IPR016169">
    <property type="entry name" value="FAD-bd_PCMH_sub2"/>
</dbReference>
<dbReference type="PANTHER" id="PTHR42973">
    <property type="entry name" value="BINDING OXIDOREDUCTASE, PUTATIVE (AFU_ORTHOLOGUE AFUA_1G17690)-RELATED"/>
    <property type="match status" value="1"/>
</dbReference>
<dbReference type="PROSITE" id="PS51387">
    <property type="entry name" value="FAD_PCMH"/>
    <property type="match status" value="1"/>
</dbReference>
<keyword evidence="8" id="KW-1185">Reference proteome</keyword>
<evidence type="ECO:0000256" key="5">
    <source>
        <dbReference type="SAM" id="SignalP"/>
    </source>
</evidence>
<evidence type="ECO:0000256" key="1">
    <source>
        <dbReference type="ARBA" id="ARBA00005466"/>
    </source>
</evidence>
<evidence type="ECO:0000259" key="6">
    <source>
        <dbReference type="PROSITE" id="PS51387"/>
    </source>
</evidence>
<dbReference type="eggNOG" id="ENOG502SIKW">
    <property type="taxonomic scope" value="Eukaryota"/>
</dbReference>
<evidence type="ECO:0000313" key="7">
    <source>
        <dbReference type="EMBL" id="ETS75577.1"/>
    </source>
</evidence>
<dbReference type="EMBL" id="KI912118">
    <property type="protein sequence ID" value="ETS75577.1"/>
    <property type="molecule type" value="Genomic_DNA"/>
</dbReference>
<dbReference type="InterPro" id="IPR012951">
    <property type="entry name" value="BBE"/>
</dbReference>
<dbReference type="InterPro" id="IPR016166">
    <property type="entry name" value="FAD-bd_PCMH"/>
</dbReference>
<evidence type="ECO:0000256" key="3">
    <source>
        <dbReference type="ARBA" id="ARBA00022827"/>
    </source>
</evidence>
<sequence length="507" mass="54901">MHLSWLLALSGGAVASIPAIAARNQPQTVCDKFKSMYSNITYSYGDANYDEESEDTWSTRSWLKPACIFAPVNAEQLSFAVTNLAECGVKFAIRGGGHMPIASANGIGSEGVLISCTNLDTLALSSDNKTLSVGPGPRWTEVYTALDGTGYGVVGARIGPVGVPGFLLGGGVSFYSYEHGLGSTNGNVKGYQCVLADGRVVEVTVDNEFADLFWALQGGGNSFCLVTRFDIQTHPSPTVMIGAPTYGSTEIRDKFMDTVFDFVTNGHLDPKAAIIPVCRYDSGNDAPVYSSTLFYNGNDTVPAILNGFLGGNLEPENGVTALSPFPLGQYSTAVSQAFEEGGESHGKRQRFHMLPILANREALQKAHDLFFELAKTSFDGMNATIGMAFNPITSQFLKASNAKPGSLQGLDERPAFWIEQTYTWEEEGDDVRIENFIQGYNTNILETLRSMNATASFHYLNEADEGQPVFESYPAGNLDRLKQIRAKYDPTRVFTDLMPGGWKVEAA</sequence>
<reference evidence="8" key="1">
    <citation type="journal article" date="2015" name="BMC Genomics">
        <title>Genomic and transcriptomic analysis of the endophytic fungus Pestalotiopsis fici reveals its lifestyle and high potential for synthesis of natural products.</title>
        <authorList>
            <person name="Wang X."/>
            <person name="Zhang X."/>
            <person name="Liu L."/>
            <person name="Xiang M."/>
            <person name="Wang W."/>
            <person name="Sun X."/>
            <person name="Che Y."/>
            <person name="Guo L."/>
            <person name="Liu G."/>
            <person name="Guo L."/>
            <person name="Wang C."/>
            <person name="Yin W.B."/>
            <person name="Stadler M."/>
            <person name="Zhang X."/>
            <person name="Liu X."/>
        </authorList>
    </citation>
    <scope>NUCLEOTIDE SEQUENCE [LARGE SCALE GENOMIC DNA]</scope>
    <source>
        <strain evidence="8">W106-1 / CGMCC3.15140</strain>
    </source>
</reference>
<dbReference type="Pfam" id="PF08031">
    <property type="entry name" value="BBE"/>
    <property type="match status" value="1"/>
</dbReference>
<dbReference type="HOGENOM" id="CLU_018354_1_2_1"/>
<evidence type="ECO:0000256" key="2">
    <source>
        <dbReference type="ARBA" id="ARBA00022630"/>
    </source>
</evidence>
<dbReference type="RefSeq" id="XP_007839293.1">
    <property type="nucleotide sequence ID" value="XM_007841102.1"/>
</dbReference>
<dbReference type="SUPFAM" id="SSF56176">
    <property type="entry name" value="FAD-binding/transporter-associated domain-like"/>
    <property type="match status" value="1"/>
</dbReference>
<evidence type="ECO:0000313" key="8">
    <source>
        <dbReference type="Proteomes" id="UP000030651"/>
    </source>
</evidence>
<dbReference type="Gene3D" id="3.30.465.10">
    <property type="match status" value="1"/>
</dbReference>
<dbReference type="OMA" id="YMNYANG"/>
<feature type="chain" id="PRO_5013379864" description="FAD-binding PCMH-type domain-containing protein" evidence="5">
    <location>
        <begin position="16"/>
        <end position="507"/>
    </location>
</feature>
<dbReference type="InterPro" id="IPR006094">
    <property type="entry name" value="Oxid_FAD_bind_N"/>
</dbReference>
<dbReference type="GO" id="GO:0071949">
    <property type="term" value="F:FAD binding"/>
    <property type="evidence" value="ECO:0007669"/>
    <property type="project" value="InterPro"/>
</dbReference>
<dbReference type="Proteomes" id="UP000030651">
    <property type="component" value="Unassembled WGS sequence"/>
</dbReference>
<keyword evidence="5" id="KW-0732">Signal</keyword>
<proteinExistence type="inferred from homology"/>
<keyword evidence="3" id="KW-0274">FAD</keyword>
<protein>
    <recommendedName>
        <fullName evidence="6">FAD-binding PCMH-type domain-containing protein</fullName>
    </recommendedName>
</protein>
<dbReference type="OrthoDB" id="2151789at2759"/>
<dbReference type="KEGG" id="pfy:PFICI_12521"/>
<dbReference type="Pfam" id="PF01565">
    <property type="entry name" value="FAD_binding_4"/>
    <property type="match status" value="1"/>
</dbReference>
<feature type="signal peptide" evidence="5">
    <location>
        <begin position="1"/>
        <end position="15"/>
    </location>
</feature>
<accession>W3WQY2</accession>
<dbReference type="GeneID" id="19277534"/>
<comment type="similarity">
    <text evidence="1">Belongs to the oxygen-dependent FAD-linked oxidoreductase family.</text>
</comment>
<name>W3WQY2_PESFW</name>
<keyword evidence="2" id="KW-0285">Flavoprotein</keyword>
<dbReference type="GO" id="GO:0016491">
    <property type="term" value="F:oxidoreductase activity"/>
    <property type="evidence" value="ECO:0007669"/>
    <property type="project" value="UniProtKB-KW"/>
</dbReference>
<evidence type="ECO:0000256" key="4">
    <source>
        <dbReference type="ARBA" id="ARBA00023002"/>
    </source>
</evidence>
<organism evidence="7 8">
    <name type="scientific">Pestalotiopsis fici (strain W106-1 / CGMCC3.15140)</name>
    <dbReference type="NCBI Taxonomy" id="1229662"/>
    <lineage>
        <taxon>Eukaryota</taxon>
        <taxon>Fungi</taxon>
        <taxon>Dikarya</taxon>
        <taxon>Ascomycota</taxon>
        <taxon>Pezizomycotina</taxon>
        <taxon>Sordariomycetes</taxon>
        <taxon>Xylariomycetidae</taxon>
        <taxon>Amphisphaeriales</taxon>
        <taxon>Sporocadaceae</taxon>
        <taxon>Pestalotiopsis</taxon>
    </lineage>
</organism>
<dbReference type="InterPro" id="IPR036318">
    <property type="entry name" value="FAD-bd_PCMH-like_sf"/>
</dbReference>
<dbReference type="AlphaFoldDB" id="W3WQY2"/>
<feature type="domain" description="FAD-binding PCMH-type" evidence="6">
    <location>
        <begin position="61"/>
        <end position="236"/>
    </location>
</feature>
<keyword evidence="4" id="KW-0560">Oxidoreductase</keyword>
<dbReference type="STRING" id="1229662.W3WQY2"/>
<dbReference type="InParanoid" id="W3WQY2"/>
<dbReference type="InterPro" id="IPR050416">
    <property type="entry name" value="FAD-linked_Oxidoreductase"/>
</dbReference>
<dbReference type="PANTHER" id="PTHR42973:SF54">
    <property type="entry name" value="FAD-BINDING PCMH-TYPE DOMAIN-CONTAINING PROTEIN"/>
    <property type="match status" value="1"/>
</dbReference>